<accession>A0ACC1I4W1</accession>
<reference evidence="1" key="1">
    <citation type="submission" date="2022-07" db="EMBL/GenBank/DDBJ databases">
        <title>Phylogenomic reconstructions and comparative analyses of Kickxellomycotina fungi.</title>
        <authorList>
            <person name="Reynolds N.K."/>
            <person name="Stajich J.E."/>
            <person name="Barry K."/>
            <person name="Grigoriev I.V."/>
            <person name="Crous P."/>
            <person name="Smith M.E."/>
        </authorList>
    </citation>
    <scope>NUCLEOTIDE SEQUENCE</scope>
    <source>
        <strain evidence="1">Benny 63K</strain>
    </source>
</reference>
<proteinExistence type="predicted"/>
<dbReference type="Proteomes" id="UP001150581">
    <property type="component" value="Unassembled WGS sequence"/>
</dbReference>
<dbReference type="EMBL" id="JANBPG010003143">
    <property type="protein sequence ID" value="KAJ1883495.1"/>
    <property type="molecule type" value="Genomic_DNA"/>
</dbReference>
<gene>
    <name evidence="1" type="ORF">LPJ66_011027</name>
</gene>
<keyword evidence="2" id="KW-1185">Reference proteome</keyword>
<comment type="caution">
    <text evidence="1">The sequence shown here is derived from an EMBL/GenBank/DDBJ whole genome shotgun (WGS) entry which is preliminary data.</text>
</comment>
<organism evidence="1 2">
    <name type="scientific">Kickxella alabastrina</name>
    <dbReference type="NCBI Taxonomy" id="61397"/>
    <lineage>
        <taxon>Eukaryota</taxon>
        <taxon>Fungi</taxon>
        <taxon>Fungi incertae sedis</taxon>
        <taxon>Zoopagomycota</taxon>
        <taxon>Kickxellomycotina</taxon>
        <taxon>Kickxellomycetes</taxon>
        <taxon>Kickxellales</taxon>
        <taxon>Kickxellaceae</taxon>
        <taxon>Kickxella</taxon>
    </lineage>
</organism>
<evidence type="ECO:0000313" key="2">
    <source>
        <dbReference type="Proteomes" id="UP001150581"/>
    </source>
</evidence>
<feature type="non-terminal residue" evidence="1">
    <location>
        <position position="624"/>
    </location>
</feature>
<sequence>MKLLFGLAKAAAVALCLVQSVQGFAANFTKRTVTSSNLINDFRGAVLILAGVQTSCEIALFNTQFGATAASCFIFKSDGSVDNNKDFKIAINSPTDGTSKMFTLDSIDVHSNYNPSTYANNIAFITFNTKNSQSWYAFVGANPAEWNSVLYSHRKMTSVKEKTWGSTSAAFLSSNSECSANSNLFSSNSNTMLCVTSAVTSPMNSNCRLPYGTGWGVMQPDDLSVSAIYSHSVITGDSLCQTTGTSYHYYTMIYPYIAWAKKKLDIDIDTFWLDDSFSPNSDKSFSMKNAAGASKSGIKLVSGDFYPMQRNYVPTAVSTPTPTPTPTRTPTPTKSSTKAAPVTVTTKATSAAPAPVVASTTSTTKAAAATTTKAEATVKAPAPVVASTTSTTKAAAATTTKAEATVKAPAPVVESTTPTTKAAAATTTKAEATKTTAPSNGGSNSGGNTGDSNDNDNNNSNNNDNSNHNHKNNNNNNNSNNNSGNGSSGGSTSGSKNSSVGSNNSSKSVGSANSSSHQTTRNPSANDEGSNDSEEVIEDDYEQIIEDGDLVTVNGSIIPIAELLTNPGMSDLEITRVLYLTKTDSNGELVLVSNIEVETYAYADYMDNDDDDIIEGPVDKIVPD</sequence>
<name>A0ACC1I4W1_9FUNG</name>
<evidence type="ECO:0000313" key="1">
    <source>
        <dbReference type="EMBL" id="KAJ1883495.1"/>
    </source>
</evidence>
<protein>
    <submittedName>
        <fullName evidence="1">Uncharacterized protein</fullName>
    </submittedName>
</protein>